<evidence type="ECO:0000313" key="2">
    <source>
        <dbReference type="Proteomes" id="UP001521150"/>
    </source>
</evidence>
<sequence length="89" mass="10412">MHFNAEREVEDGTGRLRFLAYEDYLVWRDVWLRGSCPTARRIRVGVVGTGERNGVFADLLVCTGMRLREGPAFWSVRWGRWRRGVRPET</sequence>
<dbReference type="RefSeq" id="WP_233732361.1">
    <property type="nucleotide sequence ID" value="NZ_JAJVCN010000004.1"/>
</dbReference>
<comment type="caution">
    <text evidence="1">The sequence shown here is derived from an EMBL/GenBank/DDBJ whole genome shotgun (WGS) entry which is preliminary data.</text>
</comment>
<accession>A0ABS8ZSB3</accession>
<gene>
    <name evidence="1" type="ORF">LWC34_47910</name>
</gene>
<dbReference type="EMBL" id="JAJVCN010000004">
    <property type="protein sequence ID" value="MCE7010479.1"/>
    <property type="molecule type" value="Genomic_DNA"/>
</dbReference>
<organism evidence="1 2">
    <name type="scientific">Kibdelosporangium philippinense</name>
    <dbReference type="NCBI Taxonomy" id="211113"/>
    <lineage>
        <taxon>Bacteria</taxon>
        <taxon>Bacillati</taxon>
        <taxon>Actinomycetota</taxon>
        <taxon>Actinomycetes</taxon>
        <taxon>Pseudonocardiales</taxon>
        <taxon>Pseudonocardiaceae</taxon>
        <taxon>Kibdelosporangium</taxon>
    </lineage>
</organism>
<evidence type="ECO:0000313" key="1">
    <source>
        <dbReference type="EMBL" id="MCE7010479.1"/>
    </source>
</evidence>
<protein>
    <submittedName>
        <fullName evidence="1">Uncharacterized protein</fullName>
    </submittedName>
</protein>
<reference evidence="1 2" key="1">
    <citation type="submission" date="2021-12" db="EMBL/GenBank/DDBJ databases">
        <title>Genome sequence of Kibdelosporangium philippinense ATCC 49844.</title>
        <authorList>
            <person name="Fedorov E.A."/>
            <person name="Omeragic M."/>
            <person name="Shalygina K.F."/>
            <person name="Maclea K.S."/>
        </authorList>
    </citation>
    <scope>NUCLEOTIDE SEQUENCE [LARGE SCALE GENOMIC DNA]</scope>
    <source>
        <strain evidence="1 2">ATCC 49844</strain>
    </source>
</reference>
<keyword evidence="2" id="KW-1185">Reference proteome</keyword>
<name>A0ABS8ZSB3_9PSEU</name>
<proteinExistence type="predicted"/>
<dbReference type="Proteomes" id="UP001521150">
    <property type="component" value="Unassembled WGS sequence"/>
</dbReference>